<protein>
    <recommendedName>
        <fullName evidence="2 5">Methionyl-tRNA formyltransferase</fullName>
        <ecNumber evidence="2 5">2.1.2.9</ecNumber>
    </recommendedName>
</protein>
<evidence type="ECO:0000259" key="6">
    <source>
        <dbReference type="Pfam" id="PF00551"/>
    </source>
</evidence>
<dbReference type="PANTHER" id="PTHR11138">
    <property type="entry name" value="METHIONYL-TRNA FORMYLTRANSFERASE"/>
    <property type="match status" value="1"/>
</dbReference>
<dbReference type="NCBIfam" id="TIGR00460">
    <property type="entry name" value="fmt"/>
    <property type="match status" value="1"/>
</dbReference>
<dbReference type="Pfam" id="PF00551">
    <property type="entry name" value="Formyl_trans_N"/>
    <property type="match status" value="1"/>
</dbReference>
<proteinExistence type="inferred from homology"/>
<feature type="domain" description="Formyl transferase N-terminal" evidence="6">
    <location>
        <begin position="1"/>
        <end position="178"/>
    </location>
</feature>
<keyword evidence="3 5" id="KW-0808">Transferase</keyword>
<dbReference type="InterPro" id="IPR005794">
    <property type="entry name" value="Fmt"/>
</dbReference>
<evidence type="ECO:0000313" key="8">
    <source>
        <dbReference type="EMBL" id="MCT2041986.1"/>
    </source>
</evidence>
<reference evidence="8 9" key="1">
    <citation type="submission" date="2022-04" db="EMBL/GenBank/DDBJ databases">
        <title>Human microbiome associated bacterial genomes.</title>
        <authorList>
            <person name="Sandstrom S."/>
            <person name="Salamzade R."/>
            <person name="Kalan L.R."/>
        </authorList>
    </citation>
    <scope>NUCLEOTIDE SEQUENCE [LARGE SCALE GENOMIC DNA]</scope>
    <source>
        <strain evidence="9">p3-SID1799</strain>
    </source>
</reference>
<dbReference type="EMBL" id="JALXSQ010000003">
    <property type="protein sequence ID" value="MCT2041986.1"/>
    <property type="molecule type" value="Genomic_DNA"/>
</dbReference>
<dbReference type="Proteomes" id="UP001525379">
    <property type="component" value="Unassembled WGS sequence"/>
</dbReference>
<dbReference type="InterPro" id="IPR005793">
    <property type="entry name" value="Formyl_trans_C"/>
</dbReference>
<evidence type="ECO:0000259" key="7">
    <source>
        <dbReference type="Pfam" id="PF02911"/>
    </source>
</evidence>
<evidence type="ECO:0000256" key="3">
    <source>
        <dbReference type="ARBA" id="ARBA00022679"/>
    </source>
</evidence>
<dbReference type="RefSeq" id="WP_260103690.1">
    <property type="nucleotide sequence ID" value="NZ_JALXSQ010000003.1"/>
</dbReference>
<dbReference type="Pfam" id="PF02911">
    <property type="entry name" value="Formyl_trans_C"/>
    <property type="match status" value="1"/>
</dbReference>
<evidence type="ECO:0000256" key="1">
    <source>
        <dbReference type="ARBA" id="ARBA00010699"/>
    </source>
</evidence>
<dbReference type="EC" id="2.1.2.9" evidence="2 5"/>
<comment type="similarity">
    <text evidence="1 5">Belongs to the Fmt family.</text>
</comment>
<dbReference type="PANTHER" id="PTHR11138:SF5">
    <property type="entry name" value="METHIONYL-TRNA FORMYLTRANSFERASE, MITOCHONDRIAL"/>
    <property type="match status" value="1"/>
</dbReference>
<organism evidence="8 9">
    <name type="scientific">Pseudoclavibacter albus</name>
    <dbReference type="NCBI Taxonomy" id="272241"/>
    <lineage>
        <taxon>Bacteria</taxon>
        <taxon>Bacillati</taxon>
        <taxon>Actinomycetota</taxon>
        <taxon>Actinomycetes</taxon>
        <taxon>Micrococcales</taxon>
        <taxon>Microbacteriaceae</taxon>
        <taxon>Pseudoclavibacter</taxon>
    </lineage>
</organism>
<dbReference type="InterPro" id="IPR011034">
    <property type="entry name" value="Formyl_transferase-like_C_sf"/>
</dbReference>
<evidence type="ECO:0000313" key="9">
    <source>
        <dbReference type="Proteomes" id="UP001525379"/>
    </source>
</evidence>
<sequence length="311" mass="33182">MRVVVAGTPEVAVPTLDALMASEHEVVAVLTRPDAPLGRKRIMTPSPLAARAEALGVPVLKSAKPDEEVIRQLREFGVELGVVVAYGALLTQPVLDAIPHGWVNLHFSALPKWRGAAPLQRAVMAGERTSALTVFQLEAGLDTGPIYKSLPVELDQTKTSGEFLDEFAVTGADLVVDVVDGIASAALVSVPQVGEPTHAAKLTRDDGHIDWHREAWLVSSHIRGVTPEPGARALIGEDWLKIHEIADAADAGIELAPGELGIVAKRLFVGTATTPIELLRVQPAGKQAMTAMDWWRGMSTRLAEGDRVTLA</sequence>
<dbReference type="HAMAP" id="MF_00182">
    <property type="entry name" value="Formyl_trans"/>
    <property type="match status" value="1"/>
</dbReference>
<dbReference type="InterPro" id="IPR036477">
    <property type="entry name" value="Formyl_transf_N_sf"/>
</dbReference>
<dbReference type="SUPFAM" id="SSF50486">
    <property type="entry name" value="FMT C-terminal domain-like"/>
    <property type="match status" value="1"/>
</dbReference>
<dbReference type="GO" id="GO:0004479">
    <property type="term" value="F:methionyl-tRNA formyltransferase activity"/>
    <property type="evidence" value="ECO:0007669"/>
    <property type="project" value="UniProtKB-EC"/>
</dbReference>
<gene>
    <name evidence="5 8" type="primary">fmt</name>
    <name evidence="8" type="ORF">M3D15_01320</name>
</gene>
<comment type="function">
    <text evidence="5">Attaches a formyl group to the free amino group of methionyl-tRNA(fMet). The formyl group appears to play a dual role in the initiator identity of N-formylmethionyl-tRNA by promoting its recognition by IF2 and preventing the misappropriation of this tRNA by the elongation apparatus.</text>
</comment>
<dbReference type="InterPro" id="IPR002376">
    <property type="entry name" value="Formyl_transf_N"/>
</dbReference>
<comment type="caution">
    <text evidence="8">The sequence shown here is derived from an EMBL/GenBank/DDBJ whole genome shotgun (WGS) entry which is preliminary data.</text>
</comment>
<evidence type="ECO:0000256" key="2">
    <source>
        <dbReference type="ARBA" id="ARBA00012261"/>
    </source>
</evidence>
<name>A0ABT2HV16_9MICO</name>
<accession>A0ABT2HV16</accession>
<keyword evidence="9" id="KW-1185">Reference proteome</keyword>
<feature type="binding site" evidence="5">
    <location>
        <begin position="108"/>
        <end position="111"/>
    </location>
    <ligand>
        <name>(6S)-5,6,7,8-tetrahydrofolate</name>
        <dbReference type="ChEBI" id="CHEBI:57453"/>
    </ligand>
</feature>
<dbReference type="InterPro" id="IPR044135">
    <property type="entry name" value="Met-tRNA-FMT_C"/>
</dbReference>
<dbReference type="Gene3D" id="3.40.50.12230">
    <property type="match status" value="1"/>
</dbReference>
<dbReference type="CDD" id="cd08704">
    <property type="entry name" value="Met_tRNA_FMT_C"/>
    <property type="match status" value="1"/>
</dbReference>
<keyword evidence="4 5" id="KW-0648">Protein biosynthesis</keyword>
<dbReference type="CDD" id="cd08646">
    <property type="entry name" value="FMT_core_Met-tRNA-FMT_N"/>
    <property type="match status" value="1"/>
</dbReference>
<dbReference type="SUPFAM" id="SSF53328">
    <property type="entry name" value="Formyltransferase"/>
    <property type="match status" value="1"/>
</dbReference>
<evidence type="ECO:0000256" key="4">
    <source>
        <dbReference type="ARBA" id="ARBA00022917"/>
    </source>
</evidence>
<comment type="catalytic activity">
    <reaction evidence="5">
        <text>L-methionyl-tRNA(fMet) + (6R)-10-formyltetrahydrofolate = N-formyl-L-methionyl-tRNA(fMet) + (6S)-5,6,7,8-tetrahydrofolate + H(+)</text>
        <dbReference type="Rhea" id="RHEA:24380"/>
        <dbReference type="Rhea" id="RHEA-COMP:9952"/>
        <dbReference type="Rhea" id="RHEA-COMP:9953"/>
        <dbReference type="ChEBI" id="CHEBI:15378"/>
        <dbReference type="ChEBI" id="CHEBI:57453"/>
        <dbReference type="ChEBI" id="CHEBI:78530"/>
        <dbReference type="ChEBI" id="CHEBI:78844"/>
        <dbReference type="ChEBI" id="CHEBI:195366"/>
        <dbReference type="EC" id="2.1.2.9"/>
    </reaction>
</comment>
<feature type="domain" description="Formyl transferase C-terminal" evidence="7">
    <location>
        <begin position="201"/>
        <end position="298"/>
    </location>
</feature>
<dbReference type="InterPro" id="IPR041711">
    <property type="entry name" value="Met-tRNA-FMT_N"/>
</dbReference>
<evidence type="ECO:0000256" key="5">
    <source>
        <dbReference type="HAMAP-Rule" id="MF_00182"/>
    </source>
</evidence>